<dbReference type="RefSeq" id="WP_175605253.1">
    <property type="nucleotide sequence ID" value="NZ_JABWGO010000013.1"/>
</dbReference>
<dbReference type="PANTHER" id="PTHR37017">
    <property type="entry name" value="AB HYDROLASE-1 DOMAIN-CONTAINING PROTEIN-RELATED"/>
    <property type="match status" value="1"/>
</dbReference>
<organism evidence="3 4">
    <name type="scientific">Nonomuraea rhodomycinica</name>
    <dbReference type="NCBI Taxonomy" id="1712872"/>
    <lineage>
        <taxon>Bacteria</taxon>
        <taxon>Bacillati</taxon>
        <taxon>Actinomycetota</taxon>
        <taxon>Actinomycetes</taxon>
        <taxon>Streptosporangiales</taxon>
        <taxon>Streptosporangiaceae</taxon>
        <taxon>Nonomuraea</taxon>
    </lineage>
</organism>
<proteinExistence type="predicted"/>
<evidence type="ECO:0000259" key="2">
    <source>
        <dbReference type="Pfam" id="PF12697"/>
    </source>
</evidence>
<dbReference type="EMBL" id="JABWGO010000013">
    <property type="protein sequence ID" value="NUW45786.1"/>
    <property type="molecule type" value="Genomic_DNA"/>
</dbReference>
<dbReference type="GO" id="GO:0016787">
    <property type="term" value="F:hydrolase activity"/>
    <property type="evidence" value="ECO:0007669"/>
    <property type="project" value="UniProtKB-KW"/>
</dbReference>
<evidence type="ECO:0000256" key="1">
    <source>
        <dbReference type="SAM" id="MobiDB-lite"/>
    </source>
</evidence>
<feature type="region of interest" description="Disordered" evidence="1">
    <location>
        <begin position="68"/>
        <end position="90"/>
    </location>
</feature>
<keyword evidence="3" id="KW-0378">Hydrolase</keyword>
<gene>
    <name evidence="3" type="ORF">HT134_37580</name>
</gene>
<feature type="compositionally biased region" description="Polar residues" evidence="1">
    <location>
        <begin position="80"/>
        <end position="89"/>
    </location>
</feature>
<dbReference type="AlphaFoldDB" id="A0A7Y6IXB3"/>
<accession>A0A7Y6IXB3</accession>
<keyword evidence="4" id="KW-1185">Reference proteome</keyword>
<name>A0A7Y6IXB3_9ACTN</name>
<dbReference type="Proteomes" id="UP000546126">
    <property type="component" value="Unassembled WGS sequence"/>
</dbReference>
<evidence type="ECO:0000313" key="4">
    <source>
        <dbReference type="Proteomes" id="UP000546126"/>
    </source>
</evidence>
<dbReference type="InterPro" id="IPR029058">
    <property type="entry name" value="AB_hydrolase_fold"/>
</dbReference>
<reference evidence="3 4" key="1">
    <citation type="submission" date="2020-06" db="EMBL/GenBank/DDBJ databases">
        <authorList>
            <person name="Chanama M."/>
        </authorList>
    </citation>
    <scope>NUCLEOTIDE SEQUENCE [LARGE SCALE GENOMIC DNA]</scope>
    <source>
        <strain evidence="3 4">TBRC6557</strain>
    </source>
</reference>
<dbReference type="InterPro" id="IPR052897">
    <property type="entry name" value="Sec-Metab_Biosynth_Hydrolase"/>
</dbReference>
<dbReference type="SUPFAM" id="SSF53474">
    <property type="entry name" value="alpha/beta-Hydrolases"/>
    <property type="match status" value="1"/>
</dbReference>
<dbReference type="PANTHER" id="PTHR37017:SF11">
    <property type="entry name" value="ESTERASE_LIPASE_THIOESTERASE DOMAIN-CONTAINING PROTEIN"/>
    <property type="match status" value="1"/>
</dbReference>
<dbReference type="InterPro" id="IPR000073">
    <property type="entry name" value="AB_hydrolase_1"/>
</dbReference>
<evidence type="ECO:0000313" key="3">
    <source>
        <dbReference type="EMBL" id="NUW45786.1"/>
    </source>
</evidence>
<protein>
    <submittedName>
        <fullName evidence="3">Alpha/beta fold hydrolase</fullName>
    </submittedName>
</protein>
<sequence length="278" mass="29901">MTTYVLVPGAWHGPTAWDRVVPLLERAGARAVTIDLAATPATGLDEHVQQVITALDALEPSTFAAPTCDAATPESPAHTPHTSVSTSRTVARASRTVFPTPGPSAPEPGRVILVGHSYAGLVVRQAADRRPERVEHLILIDAWVGPDGSGLFTLTPEAFAERIRAAADESGLIPAPAPALYGVTEPDDVAWLQPRLRPHPLRTFTDTTTLTGAVDRVPGTALYCRPQSLPFDRLAEELGYRTMPVDAPHDVMVTDPETVARYLLDIPQVQNREAPELQ</sequence>
<feature type="domain" description="AB hydrolase-1" evidence="2">
    <location>
        <begin position="5"/>
        <end position="261"/>
    </location>
</feature>
<comment type="caution">
    <text evidence="3">The sequence shown here is derived from an EMBL/GenBank/DDBJ whole genome shotgun (WGS) entry which is preliminary data.</text>
</comment>
<dbReference type="Pfam" id="PF12697">
    <property type="entry name" value="Abhydrolase_6"/>
    <property type="match status" value="1"/>
</dbReference>
<dbReference type="Gene3D" id="3.40.50.1820">
    <property type="entry name" value="alpha/beta hydrolase"/>
    <property type="match status" value="1"/>
</dbReference>